<evidence type="ECO:0000313" key="2">
    <source>
        <dbReference type="Proteomes" id="UP001157502"/>
    </source>
</evidence>
<reference evidence="1" key="1">
    <citation type="submission" date="2021-05" db="EMBL/GenBank/DDBJ databases">
        <authorList>
            <person name="Pan Q."/>
            <person name="Jouanno E."/>
            <person name="Zahm M."/>
            <person name="Klopp C."/>
            <person name="Cabau C."/>
            <person name="Louis A."/>
            <person name="Berthelot C."/>
            <person name="Parey E."/>
            <person name="Roest Crollius H."/>
            <person name="Montfort J."/>
            <person name="Robinson-Rechavi M."/>
            <person name="Bouchez O."/>
            <person name="Lampietro C."/>
            <person name="Lopez Roques C."/>
            <person name="Donnadieu C."/>
            <person name="Postlethwait J."/>
            <person name="Bobe J."/>
            <person name="Dillon D."/>
            <person name="Chandos A."/>
            <person name="von Hippel F."/>
            <person name="Guiguen Y."/>
        </authorList>
    </citation>
    <scope>NUCLEOTIDE SEQUENCE</scope>
    <source>
        <strain evidence="1">YG-Jan2019</strain>
    </source>
</reference>
<keyword evidence="2" id="KW-1185">Reference proteome</keyword>
<organism evidence="1 2">
    <name type="scientific">Dallia pectoralis</name>
    <name type="common">Alaska blackfish</name>
    <dbReference type="NCBI Taxonomy" id="75939"/>
    <lineage>
        <taxon>Eukaryota</taxon>
        <taxon>Metazoa</taxon>
        <taxon>Chordata</taxon>
        <taxon>Craniata</taxon>
        <taxon>Vertebrata</taxon>
        <taxon>Euteleostomi</taxon>
        <taxon>Actinopterygii</taxon>
        <taxon>Neopterygii</taxon>
        <taxon>Teleostei</taxon>
        <taxon>Protacanthopterygii</taxon>
        <taxon>Esociformes</taxon>
        <taxon>Umbridae</taxon>
        <taxon>Dallia</taxon>
    </lineage>
</organism>
<accession>A0ACC2GKK5</accession>
<evidence type="ECO:0000313" key="1">
    <source>
        <dbReference type="EMBL" id="KAJ8004143.1"/>
    </source>
</evidence>
<protein>
    <submittedName>
        <fullName evidence="1">Uncharacterized protein</fullName>
    </submittedName>
</protein>
<comment type="caution">
    <text evidence="1">The sequence shown here is derived from an EMBL/GenBank/DDBJ whole genome shotgun (WGS) entry which is preliminary data.</text>
</comment>
<sequence length="105" mass="11688">MHADELSQAHSLLVTKYYTNNPSTTNSLPHSTYAVSEVKGSMITATKDGHSITRNSSFLKKITSETEDALTDPGEVIEDSVVVTPRYPSRVNRQRPSYLNDYEPV</sequence>
<dbReference type="Proteomes" id="UP001157502">
    <property type="component" value="Chromosome 12"/>
</dbReference>
<gene>
    <name evidence="1" type="ORF">DPEC_G00155710</name>
</gene>
<name>A0ACC2GKK5_DALPE</name>
<dbReference type="EMBL" id="CM055739">
    <property type="protein sequence ID" value="KAJ8004143.1"/>
    <property type="molecule type" value="Genomic_DNA"/>
</dbReference>
<proteinExistence type="predicted"/>